<keyword evidence="3" id="KW-0963">Cytoplasm</keyword>
<reference evidence="9" key="1">
    <citation type="submission" date="2021-01" db="EMBL/GenBank/DDBJ databases">
        <title>A chromosome-scale assembly of European eel, Anguilla anguilla.</title>
        <authorList>
            <person name="Henkel C."/>
            <person name="Jong-Raadsen S.A."/>
            <person name="Dufour S."/>
            <person name="Weltzien F.-A."/>
            <person name="Palstra A.P."/>
            <person name="Pelster B."/>
            <person name="Spaink H.P."/>
            <person name="Van Den Thillart G.E."/>
            <person name="Jansen H."/>
            <person name="Zahm M."/>
            <person name="Klopp C."/>
            <person name="Cedric C."/>
            <person name="Louis A."/>
            <person name="Berthelot C."/>
            <person name="Parey E."/>
            <person name="Roest Crollius H."/>
            <person name="Montfort J."/>
            <person name="Robinson-Rechavi M."/>
            <person name="Bucao C."/>
            <person name="Bouchez O."/>
            <person name="Gislard M."/>
            <person name="Lluch J."/>
            <person name="Milhes M."/>
            <person name="Lampietro C."/>
            <person name="Lopez Roques C."/>
            <person name="Donnadieu C."/>
            <person name="Braasch I."/>
            <person name="Desvignes T."/>
            <person name="Postlethwait J."/>
            <person name="Bobe J."/>
            <person name="Guiguen Y."/>
            <person name="Dirks R."/>
        </authorList>
    </citation>
    <scope>NUCLEOTIDE SEQUENCE</scope>
    <source>
        <strain evidence="9">Tag_6206</strain>
        <tissue evidence="9">Liver</tissue>
    </source>
</reference>
<comment type="caution">
    <text evidence="9">The sequence shown here is derived from an EMBL/GenBank/DDBJ whole genome shotgun (WGS) entry which is preliminary data.</text>
</comment>
<accession>A0A9D3S1Y0</accession>
<evidence type="ECO:0000313" key="9">
    <source>
        <dbReference type="EMBL" id="KAG5849416.1"/>
    </source>
</evidence>
<dbReference type="GO" id="GO:1904158">
    <property type="term" value="P:axonemal central apparatus assembly"/>
    <property type="evidence" value="ECO:0007669"/>
    <property type="project" value="TreeGrafter"/>
</dbReference>
<dbReference type="Gene3D" id="2.60.40.10">
    <property type="entry name" value="Immunoglobulins"/>
    <property type="match status" value="3"/>
</dbReference>
<dbReference type="InterPro" id="IPR033305">
    <property type="entry name" value="Hydin-like"/>
</dbReference>
<evidence type="ECO:0000259" key="7">
    <source>
        <dbReference type="Pfam" id="PF15780"/>
    </source>
</evidence>
<keyword evidence="10" id="KW-1185">Reference proteome</keyword>
<dbReference type="GO" id="GO:0005930">
    <property type="term" value="C:axoneme"/>
    <property type="evidence" value="ECO:0007669"/>
    <property type="project" value="TreeGrafter"/>
</dbReference>
<keyword evidence="4" id="KW-0969">Cilium</keyword>
<dbReference type="AlphaFoldDB" id="A0A9D3S1Y0"/>
<evidence type="ECO:0000256" key="5">
    <source>
        <dbReference type="ARBA" id="ARBA00023273"/>
    </source>
</evidence>
<sequence length="391" mass="42159">MGNIFIGSRHTYEVLLSNKGLIDAPFRLVPPGSALGRCFSFSPSEGTVPRGLPRHGGHLLLPHPGRLHRGVPLLCGGKPPSLGRVMGPTFHFSVPRLDFGDVAFGFPQTLTCCLNNTSLVPLTFGLRILGDGFGAPSVASVDQVSDLNRREWGTGGALADRPVEFTVAPSSGTVRPQGVLDVKVTLCSNTVRLYSLALVVDVRGVGEEVLALPVTARVWCRLCGSTPALEFERCFLGHPYYRSVKLTNESDLPACYGLLSQEYEESPSVLYSSPHPRGILPPLSSVELPLVLQAKAVRHLQVTARIALFGSQEPPLDLLLSCTGEGPVVHVSAPEVDFGTVPVLTDVSRTLRLSNQSPSRPASRRKWRSSGASSQAFYQERRAADRTPEQP</sequence>
<evidence type="ECO:0000259" key="8">
    <source>
        <dbReference type="Pfam" id="PF22544"/>
    </source>
</evidence>
<evidence type="ECO:0000256" key="3">
    <source>
        <dbReference type="ARBA" id="ARBA00022490"/>
    </source>
</evidence>
<dbReference type="Pfam" id="PF22544">
    <property type="entry name" value="HYDIN_VesB_CFA65-like_Ig"/>
    <property type="match status" value="1"/>
</dbReference>
<comment type="subcellular location">
    <subcellularLocation>
        <location evidence="1">Cell projection</location>
        <location evidence="1">Cilium</location>
    </subcellularLocation>
    <subcellularLocation>
        <location evidence="2">Cytoplasm</location>
    </subcellularLocation>
</comment>
<evidence type="ECO:0000256" key="2">
    <source>
        <dbReference type="ARBA" id="ARBA00004496"/>
    </source>
</evidence>
<evidence type="ECO:0000256" key="1">
    <source>
        <dbReference type="ARBA" id="ARBA00004138"/>
    </source>
</evidence>
<protein>
    <recommendedName>
        <fullName evidence="11">Abnormal spindle-like microcephaly-associated protein ASH domain-containing protein</fullName>
    </recommendedName>
</protein>
<dbReference type="InterPro" id="IPR013783">
    <property type="entry name" value="Ig-like_fold"/>
</dbReference>
<feature type="region of interest" description="Disordered" evidence="6">
    <location>
        <begin position="353"/>
        <end position="391"/>
    </location>
</feature>
<evidence type="ECO:0000256" key="6">
    <source>
        <dbReference type="SAM" id="MobiDB-lite"/>
    </source>
</evidence>
<evidence type="ECO:0008006" key="11">
    <source>
        <dbReference type="Google" id="ProtNLM"/>
    </source>
</evidence>
<evidence type="ECO:0000313" key="10">
    <source>
        <dbReference type="Proteomes" id="UP001044222"/>
    </source>
</evidence>
<dbReference type="InterPro" id="IPR053879">
    <property type="entry name" value="HYDIN_VesB_CFA65-like_Ig"/>
</dbReference>
<dbReference type="InterPro" id="IPR031549">
    <property type="entry name" value="ASH"/>
</dbReference>
<feature type="domain" description="HYDIN/VesB/CFA65-like Ig-like" evidence="8">
    <location>
        <begin position="1"/>
        <end position="51"/>
    </location>
</feature>
<name>A0A9D3S1Y0_ANGAN</name>
<dbReference type="EMBL" id="JAFIRN010000005">
    <property type="protein sequence ID" value="KAG5849416.1"/>
    <property type="molecule type" value="Genomic_DNA"/>
</dbReference>
<feature type="domain" description="Abnormal spindle-like microcephaly-associated protein ASH" evidence="7">
    <location>
        <begin position="83"/>
        <end position="138"/>
    </location>
</feature>
<evidence type="ECO:0000256" key="4">
    <source>
        <dbReference type="ARBA" id="ARBA00023069"/>
    </source>
</evidence>
<dbReference type="Pfam" id="PF15780">
    <property type="entry name" value="ASH"/>
    <property type="match status" value="1"/>
</dbReference>
<organism evidence="9 10">
    <name type="scientific">Anguilla anguilla</name>
    <name type="common">European freshwater eel</name>
    <name type="synonym">Muraena anguilla</name>
    <dbReference type="NCBI Taxonomy" id="7936"/>
    <lineage>
        <taxon>Eukaryota</taxon>
        <taxon>Metazoa</taxon>
        <taxon>Chordata</taxon>
        <taxon>Craniata</taxon>
        <taxon>Vertebrata</taxon>
        <taxon>Euteleostomi</taxon>
        <taxon>Actinopterygii</taxon>
        <taxon>Neopterygii</taxon>
        <taxon>Teleostei</taxon>
        <taxon>Anguilliformes</taxon>
        <taxon>Anguillidae</taxon>
        <taxon>Anguilla</taxon>
    </lineage>
</organism>
<dbReference type="GO" id="GO:0003341">
    <property type="term" value="P:cilium movement"/>
    <property type="evidence" value="ECO:0007669"/>
    <property type="project" value="TreeGrafter"/>
</dbReference>
<feature type="compositionally biased region" description="Basic and acidic residues" evidence="6">
    <location>
        <begin position="379"/>
        <end position="391"/>
    </location>
</feature>
<gene>
    <name evidence="9" type="ORF">ANANG_G00110170</name>
</gene>
<dbReference type="PANTHER" id="PTHR23053">
    <property type="entry name" value="DLEC1 DELETED IN LUNG AND ESOPHAGEAL CANCER 1"/>
    <property type="match status" value="1"/>
</dbReference>
<dbReference type="PANTHER" id="PTHR23053:SF0">
    <property type="entry name" value="HYDROCEPHALUS-INDUCING PROTEIN HOMOLOG"/>
    <property type="match status" value="1"/>
</dbReference>
<dbReference type="Proteomes" id="UP001044222">
    <property type="component" value="Unassembled WGS sequence"/>
</dbReference>
<keyword evidence="5" id="KW-0966">Cell projection</keyword>
<proteinExistence type="predicted"/>